<gene>
    <name evidence="1" type="ORF">AVEN_192705_1</name>
</gene>
<dbReference type="Proteomes" id="UP000499080">
    <property type="component" value="Unassembled WGS sequence"/>
</dbReference>
<name>A0A4Y1ZZI0_ARAVE</name>
<dbReference type="AlphaFoldDB" id="A0A4Y1ZZI0"/>
<organism evidence="1 2">
    <name type="scientific">Araneus ventricosus</name>
    <name type="common">Orbweaver spider</name>
    <name type="synonym">Epeira ventricosa</name>
    <dbReference type="NCBI Taxonomy" id="182803"/>
    <lineage>
        <taxon>Eukaryota</taxon>
        <taxon>Metazoa</taxon>
        <taxon>Ecdysozoa</taxon>
        <taxon>Arthropoda</taxon>
        <taxon>Chelicerata</taxon>
        <taxon>Arachnida</taxon>
        <taxon>Araneae</taxon>
        <taxon>Araneomorphae</taxon>
        <taxon>Entelegynae</taxon>
        <taxon>Araneoidea</taxon>
        <taxon>Araneidae</taxon>
        <taxon>Araneus</taxon>
    </lineage>
</organism>
<dbReference type="OrthoDB" id="8945795at2759"/>
<accession>A0A4Y1ZZI0</accession>
<feature type="non-terminal residue" evidence="1">
    <location>
        <position position="1"/>
    </location>
</feature>
<evidence type="ECO:0000313" key="2">
    <source>
        <dbReference type="Proteomes" id="UP000499080"/>
    </source>
</evidence>
<protein>
    <submittedName>
        <fullName evidence="1">Uncharacterized protein</fullName>
    </submittedName>
</protein>
<evidence type="ECO:0000313" key="1">
    <source>
        <dbReference type="EMBL" id="GBL72519.1"/>
    </source>
</evidence>
<sequence length="173" mass="19855">SHLTITFKCIPCAKPATFTKIFVETYSLHKGSKIYQMMISVKRASTPNEVEKKISETSYHDFRRSPYAELELEDDVISNRAGYTQYEAMAEKCLLFEDYVVIDKMGVGGKGIDGSSTKVKSDLSSLRPTKGAAEQHSFRVYLQIQQWLINQLPPDQWGWAQRRRWILIPSDNK</sequence>
<reference evidence="1 2" key="1">
    <citation type="journal article" date="2019" name="Sci. Rep.">
        <title>Orb-weaving spider Araneus ventricosus genome elucidates the spidroin gene catalogue.</title>
        <authorList>
            <person name="Kono N."/>
            <person name="Nakamura H."/>
            <person name="Ohtoshi R."/>
            <person name="Moran D.A.P."/>
            <person name="Shinohara A."/>
            <person name="Yoshida Y."/>
            <person name="Fujiwara M."/>
            <person name="Mori M."/>
            <person name="Tomita M."/>
            <person name="Arakawa K."/>
        </authorList>
    </citation>
    <scope>NUCLEOTIDE SEQUENCE [LARGE SCALE GENOMIC DNA]</scope>
</reference>
<comment type="caution">
    <text evidence="1">The sequence shown here is derived from an EMBL/GenBank/DDBJ whole genome shotgun (WGS) entry which is preliminary data.</text>
</comment>
<dbReference type="EMBL" id="BGPR01078966">
    <property type="protein sequence ID" value="GBL72519.1"/>
    <property type="molecule type" value="Genomic_DNA"/>
</dbReference>
<proteinExistence type="predicted"/>
<keyword evidence="2" id="KW-1185">Reference proteome</keyword>